<reference evidence="3" key="1">
    <citation type="submission" date="2016-06" db="UniProtKB">
        <authorList>
            <consortium name="WormBaseParasite"/>
        </authorList>
    </citation>
    <scope>IDENTIFICATION</scope>
</reference>
<dbReference type="GO" id="GO:0016020">
    <property type="term" value="C:membrane"/>
    <property type="evidence" value="ECO:0007669"/>
    <property type="project" value="InterPro"/>
</dbReference>
<dbReference type="AlphaFoldDB" id="A0A183F1H2"/>
<dbReference type="SUPFAM" id="SSF49313">
    <property type="entry name" value="Cadherin-like"/>
    <property type="match status" value="1"/>
</dbReference>
<dbReference type="Gene3D" id="2.60.40.60">
    <property type="entry name" value="Cadherins"/>
    <property type="match status" value="1"/>
</dbReference>
<accession>A0A183F1H2</accession>
<dbReference type="GO" id="GO:0005509">
    <property type="term" value="F:calcium ion binding"/>
    <property type="evidence" value="ECO:0007669"/>
    <property type="project" value="InterPro"/>
</dbReference>
<dbReference type="CDD" id="cd11304">
    <property type="entry name" value="Cadherin_repeat"/>
    <property type="match status" value="1"/>
</dbReference>
<evidence type="ECO:0000313" key="3">
    <source>
        <dbReference type="WBParaSite" id="GPUH_0002709301-mRNA-1"/>
    </source>
</evidence>
<evidence type="ECO:0000313" key="2">
    <source>
        <dbReference type="Proteomes" id="UP000271098"/>
    </source>
</evidence>
<dbReference type="Proteomes" id="UP000271098">
    <property type="component" value="Unassembled WGS sequence"/>
</dbReference>
<name>A0A183F1H2_9BILA</name>
<protein>
    <submittedName>
        <fullName evidence="3">Cadherin domain-containing protein</fullName>
    </submittedName>
</protein>
<reference evidence="1 2" key="2">
    <citation type="submission" date="2018-11" db="EMBL/GenBank/DDBJ databases">
        <authorList>
            <consortium name="Pathogen Informatics"/>
        </authorList>
    </citation>
    <scope>NUCLEOTIDE SEQUENCE [LARGE SCALE GENOMIC DNA]</scope>
</reference>
<proteinExistence type="predicted"/>
<dbReference type="EMBL" id="UYRT01118085">
    <property type="protein sequence ID" value="VDN49890.1"/>
    <property type="molecule type" value="Genomic_DNA"/>
</dbReference>
<dbReference type="WBParaSite" id="GPUH_0002709301-mRNA-1">
    <property type="protein sequence ID" value="GPUH_0002709301-mRNA-1"/>
    <property type="gene ID" value="GPUH_0002709301"/>
</dbReference>
<dbReference type="OrthoDB" id="6252479at2759"/>
<keyword evidence="2" id="KW-1185">Reference proteome</keyword>
<evidence type="ECO:0000313" key="1">
    <source>
        <dbReference type="EMBL" id="VDN49890.1"/>
    </source>
</evidence>
<organism evidence="3">
    <name type="scientific">Gongylonema pulchrum</name>
    <dbReference type="NCBI Taxonomy" id="637853"/>
    <lineage>
        <taxon>Eukaryota</taxon>
        <taxon>Metazoa</taxon>
        <taxon>Ecdysozoa</taxon>
        <taxon>Nematoda</taxon>
        <taxon>Chromadorea</taxon>
        <taxon>Rhabditida</taxon>
        <taxon>Spirurina</taxon>
        <taxon>Spiruromorpha</taxon>
        <taxon>Spiruroidea</taxon>
        <taxon>Gongylonematidae</taxon>
        <taxon>Gongylonema</taxon>
    </lineage>
</organism>
<sequence length="119" mass="13401">MARAPLLISGDVQVITPFDFEKMQPELRIFDLILTAGHEPYETTAVLRIEIVDLTIPENSRPGTILFEVHVSDPDYLYGKTGVFKYALSGSGAANFQVKEVNNILLQCDFHITFKFCCF</sequence>
<gene>
    <name evidence="1" type="ORF">GPUH_LOCUS27063</name>
</gene>
<dbReference type="InterPro" id="IPR015919">
    <property type="entry name" value="Cadherin-like_sf"/>
</dbReference>